<evidence type="ECO:0000259" key="6">
    <source>
        <dbReference type="PROSITE" id="PS50110"/>
    </source>
</evidence>
<feature type="modified residue" description="4-aspartylphosphate" evidence="4">
    <location>
        <position position="53"/>
    </location>
</feature>
<dbReference type="Pfam" id="PF00072">
    <property type="entry name" value="Response_reg"/>
    <property type="match status" value="1"/>
</dbReference>
<dbReference type="GO" id="GO:0000156">
    <property type="term" value="F:phosphorelay response regulator activity"/>
    <property type="evidence" value="ECO:0007669"/>
    <property type="project" value="TreeGrafter"/>
</dbReference>
<dbReference type="InterPro" id="IPR001867">
    <property type="entry name" value="OmpR/PhoB-type_DNA-bd"/>
</dbReference>
<name>A0AAN5AL66_9BACT</name>
<dbReference type="GO" id="GO:0032993">
    <property type="term" value="C:protein-DNA complex"/>
    <property type="evidence" value="ECO:0007669"/>
    <property type="project" value="TreeGrafter"/>
</dbReference>
<feature type="DNA-binding region" description="OmpR/PhoB-type" evidence="5">
    <location>
        <begin position="132"/>
        <end position="229"/>
    </location>
</feature>
<dbReference type="GO" id="GO:0005829">
    <property type="term" value="C:cytosol"/>
    <property type="evidence" value="ECO:0007669"/>
    <property type="project" value="TreeGrafter"/>
</dbReference>
<keyword evidence="9" id="KW-1185">Reference proteome</keyword>
<dbReference type="SMART" id="SM00862">
    <property type="entry name" value="Trans_reg_C"/>
    <property type="match status" value="1"/>
</dbReference>
<dbReference type="Proteomes" id="UP001310022">
    <property type="component" value="Unassembled WGS sequence"/>
</dbReference>
<keyword evidence="1 4" id="KW-0597">Phosphoprotein</keyword>
<dbReference type="InterPro" id="IPR036388">
    <property type="entry name" value="WH-like_DNA-bd_sf"/>
</dbReference>
<reference evidence="8 9" key="1">
    <citation type="submission" date="2021-12" db="EMBL/GenBank/DDBJ databases">
        <title>Genome sequencing of bacteria with rrn-lacking chromosome and rrn-plasmid.</title>
        <authorList>
            <person name="Anda M."/>
            <person name="Iwasaki W."/>
        </authorList>
    </citation>
    <scope>NUCLEOTIDE SEQUENCE [LARGE SCALE GENOMIC DNA]</scope>
    <source>
        <strain evidence="8 9">NBRC 15940</strain>
    </source>
</reference>
<dbReference type="GO" id="GO:0000976">
    <property type="term" value="F:transcription cis-regulatory region binding"/>
    <property type="evidence" value="ECO:0007669"/>
    <property type="project" value="TreeGrafter"/>
</dbReference>
<evidence type="ECO:0000256" key="4">
    <source>
        <dbReference type="PROSITE-ProRule" id="PRU00169"/>
    </source>
</evidence>
<evidence type="ECO:0000313" key="8">
    <source>
        <dbReference type="EMBL" id="GJM62532.1"/>
    </source>
</evidence>
<keyword evidence="3 5" id="KW-0238">DNA-binding</keyword>
<organism evidence="8 9">
    <name type="scientific">Persicobacter diffluens</name>
    <dbReference type="NCBI Taxonomy" id="981"/>
    <lineage>
        <taxon>Bacteria</taxon>
        <taxon>Pseudomonadati</taxon>
        <taxon>Bacteroidota</taxon>
        <taxon>Cytophagia</taxon>
        <taxon>Cytophagales</taxon>
        <taxon>Persicobacteraceae</taxon>
        <taxon>Persicobacter</taxon>
    </lineage>
</organism>
<sequence length="230" mass="26287">MIKILLAEDNDSLGYILKEYLELNDYEVVWTKDGGQAWDAYCAAANFDLCLLDVMMPVMDGFELGKKIRSVNEYVPLMFLTAKSLKIDKLKGYKLGADDYIVKPIDEDELLARIRALLRRAALNKEAATTPAGLLLIGSFQFDPEKRMLTNGEEEHHLTGKETEILKMLIHRKNKLLSRDDALKTIWQENDYFARRSMDVHISKLRKYLSSDSALSINNVHGKGFVLEEK</sequence>
<dbReference type="Gene3D" id="3.40.50.2300">
    <property type="match status" value="1"/>
</dbReference>
<dbReference type="PANTHER" id="PTHR48111:SF40">
    <property type="entry name" value="PHOSPHATE REGULON TRANSCRIPTIONAL REGULATORY PROTEIN PHOB"/>
    <property type="match status" value="1"/>
</dbReference>
<dbReference type="Gene3D" id="1.10.10.10">
    <property type="entry name" value="Winged helix-like DNA-binding domain superfamily/Winged helix DNA-binding domain"/>
    <property type="match status" value="1"/>
</dbReference>
<dbReference type="PANTHER" id="PTHR48111">
    <property type="entry name" value="REGULATOR OF RPOS"/>
    <property type="match status" value="1"/>
</dbReference>
<keyword evidence="2" id="KW-0902">Two-component regulatory system</keyword>
<dbReference type="GO" id="GO:0006355">
    <property type="term" value="P:regulation of DNA-templated transcription"/>
    <property type="evidence" value="ECO:0007669"/>
    <property type="project" value="InterPro"/>
</dbReference>
<dbReference type="InterPro" id="IPR011006">
    <property type="entry name" value="CheY-like_superfamily"/>
</dbReference>
<gene>
    <name evidence="8" type="primary">rprY</name>
    <name evidence="8" type="ORF">PEDI_30840</name>
</gene>
<dbReference type="Pfam" id="PF00486">
    <property type="entry name" value="Trans_reg_C"/>
    <property type="match status" value="1"/>
</dbReference>
<protein>
    <submittedName>
        <fullName evidence="8">Transcriptional regulatory protein RprY</fullName>
    </submittedName>
</protein>
<dbReference type="PROSITE" id="PS50110">
    <property type="entry name" value="RESPONSE_REGULATORY"/>
    <property type="match status" value="1"/>
</dbReference>
<feature type="domain" description="Response regulatory" evidence="6">
    <location>
        <begin position="3"/>
        <end position="118"/>
    </location>
</feature>
<dbReference type="SUPFAM" id="SSF52172">
    <property type="entry name" value="CheY-like"/>
    <property type="match status" value="1"/>
</dbReference>
<dbReference type="Gene3D" id="6.10.250.690">
    <property type="match status" value="1"/>
</dbReference>
<dbReference type="InterPro" id="IPR001789">
    <property type="entry name" value="Sig_transdc_resp-reg_receiver"/>
</dbReference>
<dbReference type="AlphaFoldDB" id="A0AAN5AL66"/>
<accession>A0AAN5AL66</accession>
<evidence type="ECO:0000256" key="5">
    <source>
        <dbReference type="PROSITE-ProRule" id="PRU01091"/>
    </source>
</evidence>
<proteinExistence type="predicted"/>
<dbReference type="InterPro" id="IPR039420">
    <property type="entry name" value="WalR-like"/>
</dbReference>
<evidence type="ECO:0000259" key="7">
    <source>
        <dbReference type="PROSITE" id="PS51755"/>
    </source>
</evidence>
<dbReference type="PROSITE" id="PS51755">
    <property type="entry name" value="OMPR_PHOB"/>
    <property type="match status" value="1"/>
</dbReference>
<dbReference type="RefSeq" id="WP_338237806.1">
    <property type="nucleotide sequence ID" value="NZ_BQKE01000002.1"/>
</dbReference>
<evidence type="ECO:0000256" key="2">
    <source>
        <dbReference type="ARBA" id="ARBA00023012"/>
    </source>
</evidence>
<evidence type="ECO:0000256" key="3">
    <source>
        <dbReference type="ARBA" id="ARBA00023125"/>
    </source>
</evidence>
<comment type="caution">
    <text evidence="8">The sequence shown here is derived from an EMBL/GenBank/DDBJ whole genome shotgun (WGS) entry which is preliminary data.</text>
</comment>
<evidence type="ECO:0000313" key="9">
    <source>
        <dbReference type="Proteomes" id="UP001310022"/>
    </source>
</evidence>
<feature type="domain" description="OmpR/PhoB-type" evidence="7">
    <location>
        <begin position="132"/>
        <end position="229"/>
    </location>
</feature>
<dbReference type="EMBL" id="BQKE01000002">
    <property type="protein sequence ID" value="GJM62532.1"/>
    <property type="molecule type" value="Genomic_DNA"/>
</dbReference>
<evidence type="ECO:0000256" key="1">
    <source>
        <dbReference type="ARBA" id="ARBA00022553"/>
    </source>
</evidence>
<dbReference type="CDD" id="cd17574">
    <property type="entry name" value="REC_OmpR"/>
    <property type="match status" value="1"/>
</dbReference>
<dbReference type="CDD" id="cd00383">
    <property type="entry name" value="trans_reg_C"/>
    <property type="match status" value="1"/>
</dbReference>
<dbReference type="SMART" id="SM00448">
    <property type="entry name" value="REC"/>
    <property type="match status" value="1"/>
</dbReference>